<evidence type="ECO:0008006" key="6">
    <source>
        <dbReference type="Google" id="ProtNLM"/>
    </source>
</evidence>
<dbReference type="EMBL" id="BART01026958">
    <property type="protein sequence ID" value="GAH03050.1"/>
    <property type="molecule type" value="Genomic_DNA"/>
</dbReference>
<name>X1D466_9ZZZZ</name>
<dbReference type="Gene3D" id="1.20.120.580">
    <property type="entry name" value="bsu32300-like"/>
    <property type="match status" value="1"/>
</dbReference>
<evidence type="ECO:0000256" key="3">
    <source>
        <dbReference type="ARBA" id="ARBA00022801"/>
    </source>
</evidence>
<evidence type="ECO:0000313" key="5">
    <source>
        <dbReference type="EMBL" id="GAH03050.1"/>
    </source>
</evidence>
<evidence type="ECO:0000256" key="1">
    <source>
        <dbReference type="ARBA" id="ARBA00022649"/>
    </source>
</evidence>
<reference evidence="5" key="1">
    <citation type="journal article" date="2014" name="Front. Microbiol.">
        <title>High frequency of phylogenetically diverse reductive dehalogenase-homologous genes in deep subseafloor sedimentary metagenomes.</title>
        <authorList>
            <person name="Kawai M."/>
            <person name="Futagami T."/>
            <person name="Toyoda A."/>
            <person name="Takaki Y."/>
            <person name="Nishi S."/>
            <person name="Hori S."/>
            <person name="Arai W."/>
            <person name="Tsubouchi T."/>
            <person name="Morono Y."/>
            <person name="Uchiyama I."/>
            <person name="Ito T."/>
            <person name="Fujiyama A."/>
            <person name="Inagaki F."/>
            <person name="Takami H."/>
        </authorList>
    </citation>
    <scope>NUCLEOTIDE SEQUENCE</scope>
    <source>
        <strain evidence="5">Expedition CK06-06</strain>
    </source>
</reference>
<dbReference type="InterPro" id="IPR037038">
    <property type="entry name" value="HepT-like_sf"/>
</dbReference>
<dbReference type="PANTHER" id="PTHR33397">
    <property type="entry name" value="UPF0331 PROTEIN YUTE"/>
    <property type="match status" value="1"/>
</dbReference>
<evidence type="ECO:0000256" key="4">
    <source>
        <dbReference type="ARBA" id="ARBA00024207"/>
    </source>
</evidence>
<evidence type="ECO:0000256" key="2">
    <source>
        <dbReference type="ARBA" id="ARBA00022722"/>
    </source>
</evidence>
<keyword evidence="2" id="KW-0540">Nuclease</keyword>
<dbReference type="GO" id="GO:0016787">
    <property type="term" value="F:hydrolase activity"/>
    <property type="evidence" value="ECO:0007669"/>
    <property type="project" value="UniProtKB-KW"/>
</dbReference>
<dbReference type="InterPro" id="IPR008201">
    <property type="entry name" value="HepT-like"/>
</dbReference>
<dbReference type="PANTHER" id="PTHR33397:SF5">
    <property type="entry name" value="RNASE YUTE-RELATED"/>
    <property type="match status" value="1"/>
</dbReference>
<accession>X1D466</accession>
<dbReference type="InterPro" id="IPR052379">
    <property type="entry name" value="Type_VII_TA_RNase"/>
</dbReference>
<keyword evidence="1" id="KW-1277">Toxin-antitoxin system</keyword>
<dbReference type="AlphaFoldDB" id="X1D466"/>
<dbReference type="Pfam" id="PF01934">
    <property type="entry name" value="HepT-like"/>
    <property type="match status" value="1"/>
</dbReference>
<proteinExistence type="inferred from homology"/>
<comment type="caution">
    <text evidence="5">The sequence shown here is derived from an EMBL/GenBank/DDBJ whole genome shotgun (WGS) entry which is preliminary data.</text>
</comment>
<organism evidence="5">
    <name type="scientific">marine sediment metagenome</name>
    <dbReference type="NCBI Taxonomy" id="412755"/>
    <lineage>
        <taxon>unclassified sequences</taxon>
        <taxon>metagenomes</taxon>
        <taxon>ecological metagenomes</taxon>
    </lineage>
</organism>
<protein>
    <recommendedName>
        <fullName evidence="6">DUF86 domain-containing protein</fullName>
    </recommendedName>
</protein>
<gene>
    <name evidence="5" type="ORF">S01H4_47921</name>
</gene>
<keyword evidence="3" id="KW-0378">Hydrolase</keyword>
<dbReference type="GO" id="GO:0110001">
    <property type="term" value="C:toxin-antitoxin complex"/>
    <property type="evidence" value="ECO:0007669"/>
    <property type="project" value="InterPro"/>
</dbReference>
<dbReference type="GO" id="GO:0004540">
    <property type="term" value="F:RNA nuclease activity"/>
    <property type="evidence" value="ECO:0007669"/>
    <property type="project" value="InterPro"/>
</dbReference>
<comment type="similarity">
    <text evidence="4">Belongs to the HepT RNase toxin family.</text>
</comment>
<dbReference type="NCBIfam" id="NF047751">
    <property type="entry name" value="HepT_toxin"/>
    <property type="match status" value="1"/>
</dbReference>
<sequence>MTPEWNGIERRLERLKGCLLKLEPLKTKTSDEFASDPYLKDIVERNLEVAAQACIDIANRIISMEQLEKPRDAYGAIEMLGKIGVLPRELAQRLAPLAGFRNILVHEYLEIDWNEVLRNLQRLGDLYNFMEHIKKWLKDRTCSD</sequence>